<comment type="caution">
    <text evidence="2">The sequence shown here is derived from an EMBL/GenBank/DDBJ whole genome shotgun (WGS) entry which is preliminary data.</text>
</comment>
<evidence type="ECO:0000313" key="3">
    <source>
        <dbReference type="Proteomes" id="UP000589896"/>
    </source>
</evidence>
<dbReference type="RefSeq" id="WP_180546012.1">
    <property type="nucleotide sequence ID" value="NZ_JACCJZ010000020.1"/>
</dbReference>
<proteinExistence type="predicted"/>
<dbReference type="AlphaFoldDB" id="A0A7Z0TZC6"/>
<gene>
    <name evidence="2" type="ORF">H0E82_13765</name>
</gene>
<reference evidence="2 3" key="1">
    <citation type="submission" date="2020-07" db="EMBL/GenBank/DDBJ databases">
        <title>isolation of Luteimonas sp. SJ-16.</title>
        <authorList>
            <person name="Huang X.-X."/>
            <person name="Xu L."/>
            <person name="Sun J.-Q."/>
        </authorList>
    </citation>
    <scope>NUCLEOTIDE SEQUENCE [LARGE SCALE GENOMIC DNA]</scope>
    <source>
        <strain evidence="2 3">SJ-16</strain>
    </source>
</reference>
<organism evidence="2 3">
    <name type="scientific">Luteimonas deserti</name>
    <dbReference type="NCBI Taxonomy" id="2752306"/>
    <lineage>
        <taxon>Bacteria</taxon>
        <taxon>Pseudomonadati</taxon>
        <taxon>Pseudomonadota</taxon>
        <taxon>Gammaproteobacteria</taxon>
        <taxon>Lysobacterales</taxon>
        <taxon>Lysobacteraceae</taxon>
        <taxon>Luteimonas</taxon>
    </lineage>
</organism>
<dbReference type="PANTHER" id="PTHR41913:SF1">
    <property type="entry name" value="DUF1684 DOMAIN-CONTAINING PROTEIN"/>
    <property type="match status" value="1"/>
</dbReference>
<dbReference type="EMBL" id="JACCJZ010000020">
    <property type="protein sequence ID" value="NYZ63815.1"/>
    <property type="molecule type" value="Genomic_DNA"/>
</dbReference>
<dbReference type="Proteomes" id="UP000589896">
    <property type="component" value="Unassembled WGS sequence"/>
</dbReference>
<name>A0A7Z0TZC6_9GAMM</name>
<dbReference type="PANTHER" id="PTHR41913">
    <property type="entry name" value="DUF1684 DOMAIN-CONTAINING PROTEIN"/>
    <property type="match status" value="1"/>
</dbReference>
<keyword evidence="1" id="KW-0732">Signal</keyword>
<sequence length="316" mass="33920">MTRSDHLLRMLLCGALLALAACDRPTQPAADAARRAELARLDAEFASRTQVARMAREEALTAPDGWTSLVGLHRIELRSHFIGSAPGSGIRLAHGPGRLGLLQSADGFAFTPERGTAVTLDGEPVTTRVALRSDRDGPPSVLGFDEGRGALSIIERGGAAFVRVRHADAESRRRFGGLDYWPIDRGWRLEGRFTPAPASARIDVANILGMVEPTRTPGTVTFEYEGVSHTLHALEGADGGLFLILADRTSGHGSYSAGRYLDTPPPDAQGRVVLDFNRAYNPPCAFTSFATCPLPPAGNRLDLAIEAGEQAYRTPR</sequence>
<feature type="chain" id="PRO_5031181986" evidence="1">
    <location>
        <begin position="21"/>
        <end position="316"/>
    </location>
</feature>
<dbReference type="Pfam" id="PF07920">
    <property type="entry name" value="DUF1684"/>
    <property type="match status" value="1"/>
</dbReference>
<accession>A0A7Z0TZC6</accession>
<dbReference type="PROSITE" id="PS51257">
    <property type="entry name" value="PROKAR_LIPOPROTEIN"/>
    <property type="match status" value="1"/>
</dbReference>
<protein>
    <submittedName>
        <fullName evidence="2">DUF1684 domain-containing protein</fullName>
    </submittedName>
</protein>
<evidence type="ECO:0000256" key="1">
    <source>
        <dbReference type="SAM" id="SignalP"/>
    </source>
</evidence>
<dbReference type="InterPro" id="IPR012467">
    <property type="entry name" value="DUF1684"/>
</dbReference>
<feature type="signal peptide" evidence="1">
    <location>
        <begin position="1"/>
        <end position="20"/>
    </location>
</feature>
<evidence type="ECO:0000313" key="2">
    <source>
        <dbReference type="EMBL" id="NYZ63815.1"/>
    </source>
</evidence>
<keyword evidence="3" id="KW-1185">Reference proteome</keyword>